<keyword evidence="3" id="KW-1185">Reference proteome</keyword>
<dbReference type="PANTHER" id="PTHR45663">
    <property type="entry name" value="GEO12009P1"/>
    <property type="match status" value="1"/>
</dbReference>
<dbReference type="SUPFAM" id="SSF52833">
    <property type="entry name" value="Thioredoxin-like"/>
    <property type="match status" value="1"/>
</dbReference>
<dbReference type="AlphaFoldDB" id="S7THQ0"/>
<protein>
    <submittedName>
        <fullName evidence="2">Thioredoxin domain-containing protein</fullName>
    </submittedName>
</protein>
<evidence type="ECO:0000259" key="1">
    <source>
        <dbReference type="PROSITE" id="PS51352"/>
    </source>
</evidence>
<dbReference type="GO" id="GO:0005829">
    <property type="term" value="C:cytosol"/>
    <property type="evidence" value="ECO:0007669"/>
    <property type="project" value="TreeGrafter"/>
</dbReference>
<dbReference type="PATRIC" id="fig|1121439.3.peg.61"/>
<sequence length="155" mass="16625">MKTNSLLILAGLLAIAAGLFFFGAPDGQKQSAAPEPLPRVGAGFEQPGGATAALVPRLPALPVPGMVTMIDLGAKGCVPCRMMEPILAELEAEYAGRAAIVFIDIEMHREEAARYRVRAIPTQIFYDTNGVERYRHEGFLDKATIEATLRTLGVS</sequence>
<dbReference type="PANTHER" id="PTHR45663:SF11">
    <property type="entry name" value="GEO12009P1"/>
    <property type="match status" value="1"/>
</dbReference>
<organism evidence="2 3">
    <name type="scientific">Alkalidesulfovibrio alkalitolerans DSM 16529</name>
    <dbReference type="NCBI Taxonomy" id="1121439"/>
    <lineage>
        <taxon>Bacteria</taxon>
        <taxon>Pseudomonadati</taxon>
        <taxon>Thermodesulfobacteriota</taxon>
        <taxon>Desulfovibrionia</taxon>
        <taxon>Desulfovibrionales</taxon>
        <taxon>Desulfovibrionaceae</taxon>
        <taxon>Alkalidesulfovibrio</taxon>
    </lineage>
</organism>
<dbReference type="RefSeq" id="WP_020885564.1">
    <property type="nucleotide sequence ID" value="NZ_ATHI01000001.1"/>
</dbReference>
<comment type="caution">
    <text evidence="2">The sequence shown here is derived from an EMBL/GenBank/DDBJ whole genome shotgun (WGS) entry which is preliminary data.</text>
</comment>
<proteinExistence type="predicted"/>
<dbReference type="InterPro" id="IPR013766">
    <property type="entry name" value="Thioredoxin_domain"/>
</dbReference>
<gene>
    <name evidence="2" type="ORF">dsat_1678</name>
</gene>
<accession>S7THQ0</accession>
<dbReference type="GO" id="GO:0015035">
    <property type="term" value="F:protein-disulfide reductase activity"/>
    <property type="evidence" value="ECO:0007669"/>
    <property type="project" value="TreeGrafter"/>
</dbReference>
<dbReference type="CDD" id="cd02947">
    <property type="entry name" value="TRX_family"/>
    <property type="match status" value="1"/>
</dbReference>
<dbReference type="STRING" id="1121439.dsat_1678"/>
<dbReference type="Gene3D" id="3.40.30.10">
    <property type="entry name" value="Glutaredoxin"/>
    <property type="match status" value="1"/>
</dbReference>
<evidence type="ECO:0000313" key="3">
    <source>
        <dbReference type="Proteomes" id="UP000014975"/>
    </source>
</evidence>
<dbReference type="EMBL" id="ATHI01000001">
    <property type="protein sequence ID" value="EPR36150.1"/>
    <property type="molecule type" value="Genomic_DNA"/>
</dbReference>
<dbReference type="eggNOG" id="COG3118">
    <property type="taxonomic scope" value="Bacteria"/>
</dbReference>
<dbReference type="Pfam" id="PF00085">
    <property type="entry name" value="Thioredoxin"/>
    <property type="match status" value="1"/>
</dbReference>
<dbReference type="Proteomes" id="UP000014975">
    <property type="component" value="Unassembled WGS sequence"/>
</dbReference>
<dbReference type="PROSITE" id="PS51352">
    <property type="entry name" value="THIOREDOXIN_2"/>
    <property type="match status" value="1"/>
</dbReference>
<feature type="domain" description="Thioredoxin" evidence="1">
    <location>
        <begin position="31"/>
        <end position="154"/>
    </location>
</feature>
<reference evidence="2 3" key="1">
    <citation type="journal article" date="2013" name="Genome Announc.">
        <title>Draft genome sequences for three mercury-methylating, sulfate-reducing bacteria.</title>
        <authorList>
            <person name="Brown S.D."/>
            <person name="Hurt R.A.Jr."/>
            <person name="Gilmour C.C."/>
            <person name="Elias D.A."/>
        </authorList>
    </citation>
    <scope>NUCLEOTIDE SEQUENCE [LARGE SCALE GENOMIC DNA]</scope>
    <source>
        <strain evidence="2 3">DSM 16529</strain>
    </source>
</reference>
<name>S7THQ0_9BACT</name>
<dbReference type="GO" id="GO:0045454">
    <property type="term" value="P:cell redox homeostasis"/>
    <property type="evidence" value="ECO:0007669"/>
    <property type="project" value="TreeGrafter"/>
</dbReference>
<evidence type="ECO:0000313" key="2">
    <source>
        <dbReference type="EMBL" id="EPR36150.1"/>
    </source>
</evidence>
<dbReference type="OrthoDB" id="9790390at2"/>
<dbReference type="InterPro" id="IPR036249">
    <property type="entry name" value="Thioredoxin-like_sf"/>
</dbReference>